<dbReference type="AlphaFoldDB" id="A0A937W2I9"/>
<organism evidence="1 2">
    <name type="scientific">Tectimicrobiota bacterium</name>
    <dbReference type="NCBI Taxonomy" id="2528274"/>
    <lineage>
        <taxon>Bacteria</taxon>
        <taxon>Pseudomonadati</taxon>
        <taxon>Nitrospinota/Tectimicrobiota group</taxon>
        <taxon>Candidatus Tectimicrobiota</taxon>
    </lineage>
</organism>
<protein>
    <recommendedName>
        <fullName evidence="3">ABC transporter substrate-binding protein</fullName>
    </recommendedName>
</protein>
<dbReference type="InterPro" id="IPR007487">
    <property type="entry name" value="ABC_transpt-TYRBP-like"/>
</dbReference>
<reference evidence="1" key="1">
    <citation type="submission" date="2019-03" db="EMBL/GenBank/DDBJ databases">
        <title>Lake Tanganyika Metagenome-Assembled Genomes (MAGs).</title>
        <authorList>
            <person name="Tran P."/>
        </authorList>
    </citation>
    <scope>NUCLEOTIDE SEQUENCE</scope>
    <source>
        <strain evidence="1">K_DeepCast_65m_m2_066</strain>
    </source>
</reference>
<evidence type="ECO:0000313" key="1">
    <source>
        <dbReference type="EMBL" id="MBM3225023.1"/>
    </source>
</evidence>
<sequence>MLMYDRCDAWRNRAKQGFAQTIRTQAHNMRNRWLARGWGWACLAFSCCVLSSPAWAAKCLFVSSYHQGYAWSDGVERGLRASLQGHCELQQFNMDAKNFKEPHEIAQKALEAKALIESWHPDIVIISDDDAAQYLLMPFYKDHPLPFVFCGINWTLKPYGLPYTNATGMIEIAPIEPLFEQAKSILPEPRRAFYLGASTSTEQKNLQRFREVAERRGIQLDASLAETTEAWIAAFQRAQDYDFLILGSNSGINDWQDATVLSSLANHGRRLTLTNHEWMMPFAMLGLTKIPEEQGEWAAKVALQILQGVAPASIAVVPNRKWDIWMNPLQVASSGVTIPKAFLQKAKKVN</sequence>
<proteinExistence type="predicted"/>
<dbReference type="Pfam" id="PF04392">
    <property type="entry name" value="ABC_sub_bind"/>
    <property type="match status" value="1"/>
</dbReference>
<dbReference type="PANTHER" id="PTHR35271">
    <property type="entry name" value="ABC TRANSPORTER, SUBSTRATE-BINDING LIPOPROTEIN-RELATED"/>
    <property type="match status" value="1"/>
</dbReference>
<evidence type="ECO:0000313" key="2">
    <source>
        <dbReference type="Proteomes" id="UP000712673"/>
    </source>
</evidence>
<comment type="caution">
    <text evidence="1">The sequence shown here is derived from an EMBL/GenBank/DDBJ whole genome shotgun (WGS) entry which is preliminary data.</text>
</comment>
<dbReference type="EMBL" id="VGLS01000460">
    <property type="protein sequence ID" value="MBM3225023.1"/>
    <property type="molecule type" value="Genomic_DNA"/>
</dbReference>
<dbReference type="Gene3D" id="3.40.50.2300">
    <property type="match status" value="2"/>
</dbReference>
<name>A0A937W2I9_UNCTE</name>
<evidence type="ECO:0008006" key="3">
    <source>
        <dbReference type="Google" id="ProtNLM"/>
    </source>
</evidence>
<dbReference type="Proteomes" id="UP000712673">
    <property type="component" value="Unassembled WGS sequence"/>
</dbReference>
<accession>A0A937W2I9</accession>
<dbReference type="PANTHER" id="PTHR35271:SF1">
    <property type="entry name" value="ABC TRANSPORTER, SUBSTRATE-BINDING LIPOPROTEIN"/>
    <property type="match status" value="1"/>
</dbReference>
<gene>
    <name evidence="1" type="ORF">FJZ47_14635</name>
</gene>